<feature type="compositionally biased region" description="Low complexity" evidence="1">
    <location>
        <begin position="965"/>
        <end position="982"/>
    </location>
</feature>
<feature type="region of interest" description="Disordered" evidence="1">
    <location>
        <begin position="162"/>
        <end position="202"/>
    </location>
</feature>
<gene>
    <name evidence="2" type="ORF">FH972_021526</name>
</gene>
<evidence type="ECO:0000313" key="3">
    <source>
        <dbReference type="Proteomes" id="UP000327013"/>
    </source>
</evidence>
<feature type="compositionally biased region" description="Polar residues" evidence="1">
    <location>
        <begin position="771"/>
        <end position="796"/>
    </location>
</feature>
<feature type="compositionally biased region" description="Polar residues" evidence="1">
    <location>
        <begin position="128"/>
        <end position="138"/>
    </location>
</feature>
<feature type="compositionally biased region" description="Pro residues" evidence="1">
    <location>
        <begin position="511"/>
        <end position="521"/>
    </location>
</feature>
<reference evidence="2 3" key="1">
    <citation type="submission" date="2019-06" db="EMBL/GenBank/DDBJ databases">
        <title>A chromosomal-level reference genome of Carpinus fangiana (Coryloideae, Betulaceae).</title>
        <authorList>
            <person name="Yang X."/>
            <person name="Wang Z."/>
            <person name="Zhang L."/>
            <person name="Hao G."/>
            <person name="Liu J."/>
            <person name="Yang Y."/>
        </authorList>
    </citation>
    <scope>NUCLEOTIDE SEQUENCE [LARGE SCALE GENOMIC DNA]</scope>
    <source>
        <strain evidence="2">Cfa_2016G</strain>
        <tissue evidence="2">Leaf</tissue>
    </source>
</reference>
<feature type="compositionally biased region" description="Basic residues" evidence="1">
    <location>
        <begin position="468"/>
        <end position="477"/>
    </location>
</feature>
<sequence>MASDLALRQSQILDGGDDNDAPAPIPDIPHGPTHQRFASDIRGYAGTRSKLSSFLERRNLNGPPLHHPRMLRHFQSSSNIPYGSHTNFPASASPSGRTSFSFPEEGRSLDDHDQPRSSRSPDHMPLRSLTSMTTGHSWQNTIDQSRLSHKMGLAQLVSRRKPSNTIPYGNHTSHPSNVTSGAASSHVSTHSLSNRGPPLVPSRLSSLTAQVADIPDETEEEDELDEHKGEVFESTVPDVAKWFDGLTDPGRGPTTRHRHRPSHASSTRPSSSRAPSLTASQTSTFLKDGHSSGSDGERASRRRGDRRRARKSSRSGSAYTSTSSRRGSDAYSEKVVVTRRSRLRDSISRQGSVLSTSDSDDSDRSRILQIHLPRGSSRSRHHHSSTAQVIYNDTRPRSRARTEDGGSYDTRPRSSRRADDGYESRPRSSRRTAHDDEEAYESRPRSSRRREKAEDIIEISIPRESSRHTHKSRRPSRASRWDDDADVPPIPAVVQKLAAPEGDYRRISDPGPNPEYRPPSRQPRHKSSTQSMVAQAVEESIRQRAQENPEYLSVTPAEARLLINMRKKKLAMQKQLFSEGYRHALEEELFQLEQMQAKGKSSTARIDERSSFASMPDDVGYLGSQFPSPPNETPPPLPATAAQTAARFGGSPWSAAPRANSLTSGPTQPAVEPTQPAVEPVEGLQEAKEPSPRISVDPAFAAESPIDPTFAAAGFKSAPTSPKTREISQLQKPMPGSWRDSEMSFSQHAYTVRDSTAFAPDSRPISEIETHSASPSAARDSVTSAQSSWGAPSTMTAGTSISSLAGVDYDLSPRYALVDDAQENKRETAVYSPLVDTSSALDRRASSSTPSMIPVPQLGSAEQLPDSAASSPGLARSDTMVRVRDTSASRTATTPPQNYSLFPSSPAPALPKQSAQSVAARRAQFELQSAAGQQQHQQEQLQQELVAPETPEQRHAQQSKTAYASPSGSRSSSRVSRLPRMRGSSLPSIPVNMI</sequence>
<feature type="compositionally biased region" description="Polar residues" evidence="1">
    <location>
        <begin position="76"/>
        <end position="101"/>
    </location>
</feature>
<name>A0A5N6KPY6_9ROSI</name>
<comment type="caution">
    <text evidence="2">The sequence shown here is derived from an EMBL/GenBank/DDBJ whole genome shotgun (WGS) entry which is preliminary data.</text>
</comment>
<feature type="compositionally biased region" description="Basic residues" evidence="1">
    <location>
        <begin position="300"/>
        <end position="313"/>
    </location>
</feature>
<dbReference type="Proteomes" id="UP000327013">
    <property type="component" value="Unassembled WGS sequence"/>
</dbReference>
<keyword evidence="3" id="KW-1185">Reference proteome</keyword>
<feature type="compositionally biased region" description="Polar residues" evidence="1">
    <location>
        <begin position="888"/>
        <end position="899"/>
    </location>
</feature>
<feature type="compositionally biased region" description="Basic and acidic residues" evidence="1">
    <location>
        <begin position="394"/>
        <end position="426"/>
    </location>
</feature>
<feature type="compositionally biased region" description="Polar residues" evidence="1">
    <location>
        <begin position="163"/>
        <end position="194"/>
    </location>
</feature>
<feature type="compositionally biased region" description="Polar residues" evidence="1">
    <location>
        <begin position="841"/>
        <end position="851"/>
    </location>
</feature>
<protein>
    <submittedName>
        <fullName evidence="2">Uncharacterized protein</fullName>
    </submittedName>
</protein>
<feature type="region of interest" description="Disordered" evidence="1">
    <location>
        <begin position="601"/>
        <end position="796"/>
    </location>
</feature>
<feature type="region of interest" description="Disordered" evidence="1">
    <location>
        <begin position="76"/>
        <end position="138"/>
    </location>
</feature>
<feature type="compositionally biased region" description="Basic and acidic residues" evidence="1">
    <location>
        <begin position="104"/>
        <end position="125"/>
    </location>
</feature>
<feature type="compositionally biased region" description="Pro residues" evidence="1">
    <location>
        <begin position="627"/>
        <end position="638"/>
    </location>
</feature>
<feature type="region of interest" description="Disordered" evidence="1">
    <location>
        <begin position="841"/>
        <end position="994"/>
    </location>
</feature>
<feature type="region of interest" description="Disordered" evidence="1">
    <location>
        <begin position="216"/>
        <end position="537"/>
    </location>
</feature>
<evidence type="ECO:0000256" key="1">
    <source>
        <dbReference type="SAM" id="MobiDB-lite"/>
    </source>
</evidence>
<accession>A0A5N6KPY6</accession>
<proteinExistence type="predicted"/>
<organism evidence="2 3">
    <name type="scientific">Carpinus fangiana</name>
    <dbReference type="NCBI Taxonomy" id="176857"/>
    <lineage>
        <taxon>Eukaryota</taxon>
        <taxon>Viridiplantae</taxon>
        <taxon>Streptophyta</taxon>
        <taxon>Embryophyta</taxon>
        <taxon>Tracheophyta</taxon>
        <taxon>Spermatophyta</taxon>
        <taxon>Magnoliopsida</taxon>
        <taxon>eudicotyledons</taxon>
        <taxon>Gunneridae</taxon>
        <taxon>Pentapetalae</taxon>
        <taxon>rosids</taxon>
        <taxon>fabids</taxon>
        <taxon>Fagales</taxon>
        <taxon>Betulaceae</taxon>
        <taxon>Carpinus</taxon>
    </lineage>
</organism>
<dbReference type="AlphaFoldDB" id="A0A5N6KPY6"/>
<feature type="compositionally biased region" description="Basic and acidic residues" evidence="1">
    <location>
        <begin position="287"/>
        <end position="299"/>
    </location>
</feature>
<evidence type="ECO:0000313" key="2">
    <source>
        <dbReference type="EMBL" id="KAB8337224.1"/>
    </source>
</evidence>
<feature type="compositionally biased region" description="Low complexity" evidence="1">
    <location>
        <begin position="263"/>
        <end position="280"/>
    </location>
</feature>
<feature type="compositionally biased region" description="Low complexity" evidence="1">
    <location>
        <begin position="910"/>
        <end position="947"/>
    </location>
</feature>
<dbReference type="EMBL" id="VIBQ01000009">
    <property type="protein sequence ID" value="KAB8337224.1"/>
    <property type="molecule type" value="Genomic_DNA"/>
</dbReference>
<feature type="compositionally biased region" description="Low complexity" evidence="1">
    <location>
        <begin position="314"/>
        <end position="325"/>
    </location>
</feature>
<feature type="compositionally biased region" description="Polar residues" evidence="1">
    <location>
        <begin position="718"/>
        <end position="731"/>
    </location>
</feature>
<feature type="region of interest" description="Disordered" evidence="1">
    <location>
        <begin position="1"/>
        <end position="43"/>
    </location>
</feature>